<dbReference type="GO" id="GO:0016747">
    <property type="term" value="F:acyltransferase activity, transferring groups other than amino-acyl groups"/>
    <property type="evidence" value="ECO:0007669"/>
    <property type="project" value="InterPro"/>
</dbReference>
<evidence type="ECO:0000259" key="3">
    <source>
        <dbReference type="PROSITE" id="PS51186"/>
    </source>
</evidence>
<dbReference type="Gene3D" id="3.40.630.30">
    <property type="match status" value="1"/>
</dbReference>
<gene>
    <name evidence="4" type="ORF">B1202_12965</name>
</gene>
<dbReference type="InterPro" id="IPR016181">
    <property type="entry name" value="Acyl_CoA_acyltransferase"/>
</dbReference>
<dbReference type="PANTHER" id="PTHR43800:SF1">
    <property type="entry name" value="PEPTIDYL-LYSINE N-ACETYLTRANSFERASE YJAB"/>
    <property type="match status" value="1"/>
</dbReference>
<evidence type="ECO:0000256" key="2">
    <source>
        <dbReference type="ARBA" id="ARBA00023315"/>
    </source>
</evidence>
<dbReference type="PROSITE" id="PS51186">
    <property type="entry name" value="GNAT"/>
    <property type="match status" value="1"/>
</dbReference>
<dbReference type="PANTHER" id="PTHR43800">
    <property type="entry name" value="PEPTIDYL-LYSINE N-ACETYLTRANSFERASE YJAB"/>
    <property type="match status" value="1"/>
</dbReference>
<reference evidence="4 5" key="1">
    <citation type="submission" date="2017-02" db="EMBL/GenBank/DDBJ databases">
        <title>Acinetobacter sp. ANC 4945, whole genome shotgun sequencing project.</title>
        <authorList>
            <person name="Radolfova-Krizova L."/>
            <person name="Al Atrouni A."/>
            <person name="Nemec A."/>
        </authorList>
    </citation>
    <scope>NUCLEOTIDE SEQUENCE [LARGE SCALE GENOMIC DNA]</scope>
    <source>
        <strain evidence="4 5">ANC 4945</strain>
    </source>
</reference>
<protein>
    <recommendedName>
        <fullName evidence="3">N-acetyltransferase domain-containing protein</fullName>
    </recommendedName>
</protein>
<name>A0A1T1GTW0_9GAMM</name>
<dbReference type="EMBL" id="MVKX01000008">
    <property type="protein sequence ID" value="OOV80910.1"/>
    <property type="molecule type" value="Genomic_DNA"/>
</dbReference>
<accession>A0A1T1GTW0</accession>
<comment type="caution">
    <text evidence="4">The sequence shown here is derived from an EMBL/GenBank/DDBJ whole genome shotgun (WGS) entry which is preliminary data.</text>
</comment>
<evidence type="ECO:0000256" key="1">
    <source>
        <dbReference type="ARBA" id="ARBA00022679"/>
    </source>
</evidence>
<evidence type="ECO:0000313" key="5">
    <source>
        <dbReference type="Proteomes" id="UP000191160"/>
    </source>
</evidence>
<keyword evidence="2" id="KW-0012">Acyltransferase</keyword>
<keyword evidence="5" id="KW-1185">Reference proteome</keyword>
<dbReference type="AlphaFoldDB" id="A0A1T1GTW0"/>
<feature type="domain" description="N-acetyltransferase" evidence="3">
    <location>
        <begin position="1"/>
        <end position="159"/>
    </location>
</feature>
<dbReference type="SUPFAM" id="SSF55729">
    <property type="entry name" value="Acyl-CoA N-acyltransferases (Nat)"/>
    <property type="match status" value="1"/>
</dbReference>
<dbReference type="RefSeq" id="WP_078191026.1">
    <property type="nucleotide sequence ID" value="NZ_JAMCOZ010000013.1"/>
</dbReference>
<dbReference type="Proteomes" id="UP000191160">
    <property type="component" value="Unassembled WGS sequence"/>
</dbReference>
<dbReference type="CDD" id="cd04301">
    <property type="entry name" value="NAT_SF"/>
    <property type="match status" value="1"/>
</dbReference>
<organism evidence="4 5">
    <name type="scientific">Acinetobacter amyesii</name>
    <dbReference type="NCBI Taxonomy" id="2942470"/>
    <lineage>
        <taxon>Bacteria</taxon>
        <taxon>Pseudomonadati</taxon>
        <taxon>Pseudomonadota</taxon>
        <taxon>Gammaproteobacteria</taxon>
        <taxon>Moraxellales</taxon>
        <taxon>Moraxellaceae</taxon>
        <taxon>Acinetobacter</taxon>
    </lineage>
</organism>
<sequence>MNIRHALLSDIQQLESLMNIAYRENHPKSWTTEHHIVRGNRINVSQLSQLLQKKDFHLYVMESENTQIMGCIGIQIQGMSCEIGHFAIHPDEQTQGLGKKLLQFAEQQAMLIEPNVEEFVMYVIDQRLELIKYYQRRGYKLTDENQAYPLHLEVGQPICELTIKQLIKRIK</sequence>
<proteinExistence type="predicted"/>
<evidence type="ECO:0000313" key="4">
    <source>
        <dbReference type="EMBL" id="OOV80910.1"/>
    </source>
</evidence>
<dbReference type="InterPro" id="IPR000182">
    <property type="entry name" value="GNAT_dom"/>
</dbReference>
<dbReference type="Pfam" id="PF13673">
    <property type="entry name" value="Acetyltransf_10"/>
    <property type="match status" value="1"/>
</dbReference>
<keyword evidence="1" id="KW-0808">Transferase</keyword>